<evidence type="ECO:0000313" key="1">
    <source>
        <dbReference type="EMBL" id="RRT35745.1"/>
    </source>
</evidence>
<dbReference type="EMBL" id="AMZH03024588">
    <property type="protein sequence ID" value="RRT35745.1"/>
    <property type="molecule type" value="Genomic_DNA"/>
</dbReference>
<dbReference type="PANTHER" id="PTHR45923:SF20">
    <property type="entry name" value="PROTEIN ROOT HAIR DEFECTIVE 3 HOMOLOG 2"/>
    <property type="match status" value="1"/>
</dbReference>
<dbReference type="GO" id="GO:0016320">
    <property type="term" value="P:endoplasmic reticulum membrane fusion"/>
    <property type="evidence" value="ECO:0007669"/>
    <property type="project" value="TreeGrafter"/>
</dbReference>
<dbReference type="GO" id="GO:0005783">
    <property type="term" value="C:endoplasmic reticulum"/>
    <property type="evidence" value="ECO:0007669"/>
    <property type="project" value="TreeGrafter"/>
</dbReference>
<dbReference type="GO" id="GO:0003924">
    <property type="term" value="F:GTPase activity"/>
    <property type="evidence" value="ECO:0007669"/>
    <property type="project" value="TreeGrafter"/>
</dbReference>
<name>A0A426X8D4_ENSVE</name>
<dbReference type="Proteomes" id="UP000287651">
    <property type="component" value="Unassembled WGS sequence"/>
</dbReference>
<organism evidence="1 2">
    <name type="scientific">Ensete ventricosum</name>
    <name type="common">Abyssinian banana</name>
    <name type="synonym">Musa ensete</name>
    <dbReference type="NCBI Taxonomy" id="4639"/>
    <lineage>
        <taxon>Eukaryota</taxon>
        <taxon>Viridiplantae</taxon>
        <taxon>Streptophyta</taxon>
        <taxon>Embryophyta</taxon>
        <taxon>Tracheophyta</taxon>
        <taxon>Spermatophyta</taxon>
        <taxon>Magnoliopsida</taxon>
        <taxon>Liliopsida</taxon>
        <taxon>Zingiberales</taxon>
        <taxon>Musaceae</taxon>
        <taxon>Ensete</taxon>
    </lineage>
</organism>
<accession>A0A426X8D4</accession>
<proteinExistence type="predicted"/>
<gene>
    <name evidence="1" type="ORF">B296_00052070</name>
</gene>
<dbReference type="AlphaFoldDB" id="A0A426X8D4"/>
<reference evidence="1 2" key="1">
    <citation type="journal article" date="2014" name="Agronomy (Basel)">
        <title>A Draft Genome Sequence for Ensete ventricosum, the Drought-Tolerant Tree Against Hunger.</title>
        <authorList>
            <person name="Harrison J."/>
            <person name="Moore K.A."/>
            <person name="Paszkiewicz K."/>
            <person name="Jones T."/>
            <person name="Grant M."/>
            <person name="Ambacheew D."/>
            <person name="Muzemil S."/>
            <person name="Studholme D.J."/>
        </authorList>
    </citation>
    <scope>NUCLEOTIDE SEQUENCE [LARGE SCALE GENOMIC DNA]</scope>
</reference>
<dbReference type="InterPro" id="IPR008803">
    <property type="entry name" value="RHD3/Sey1"/>
</dbReference>
<comment type="caution">
    <text evidence="1">The sequence shown here is derived from an EMBL/GenBank/DDBJ whole genome shotgun (WGS) entry which is preliminary data.</text>
</comment>
<evidence type="ECO:0000313" key="2">
    <source>
        <dbReference type="Proteomes" id="UP000287651"/>
    </source>
</evidence>
<dbReference type="PANTHER" id="PTHR45923">
    <property type="entry name" value="PROTEIN SEY1"/>
    <property type="match status" value="1"/>
</dbReference>
<protein>
    <submittedName>
        <fullName evidence="1">Uncharacterized protein</fullName>
    </submittedName>
</protein>
<sequence length="95" mass="10379">MGEDCAATQLIDANRAFNVDGLDRFLKAVKLADYGLSYAVVSIIGPQSSGESDRLPRSLFHSYINSKSLTFGYLDEKPVDTGLMKFLGLCHFALS</sequence>